<protein>
    <recommendedName>
        <fullName evidence="3">F-box protein</fullName>
    </recommendedName>
</protein>
<dbReference type="EMBL" id="JASNQZ010000015">
    <property type="protein sequence ID" value="KAL0945757.1"/>
    <property type="molecule type" value="Genomic_DNA"/>
</dbReference>
<dbReference type="Proteomes" id="UP001556367">
    <property type="component" value="Unassembled WGS sequence"/>
</dbReference>
<comment type="caution">
    <text evidence="1">The sequence shown here is derived from an EMBL/GenBank/DDBJ whole genome shotgun (WGS) entry which is preliminary data.</text>
</comment>
<reference evidence="2" key="1">
    <citation type="submission" date="2024-06" db="EMBL/GenBank/DDBJ databases">
        <title>Multi-omics analyses provide insights into the biosynthesis of the anticancer antibiotic pleurotin in Hohenbuehelia grisea.</title>
        <authorList>
            <person name="Weaver J.A."/>
            <person name="Alberti F."/>
        </authorList>
    </citation>
    <scope>NUCLEOTIDE SEQUENCE [LARGE SCALE GENOMIC DNA]</scope>
    <source>
        <strain evidence="2">T-177</strain>
    </source>
</reference>
<name>A0ABR3IR50_9AGAR</name>
<evidence type="ECO:0000313" key="1">
    <source>
        <dbReference type="EMBL" id="KAL0945757.1"/>
    </source>
</evidence>
<proteinExistence type="predicted"/>
<evidence type="ECO:0008006" key="3">
    <source>
        <dbReference type="Google" id="ProtNLM"/>
    </source>
</evidence>
<sequence length="388" mass="42803">MAAASPTSCPLYASGVFPPDVTLAVVELLNHSITGGATLQYTQMYSLGLVSRFWLAATRPYCFQVMELSDDNAVSFVDLVASPHCTLSYCSTTLFIRDTGLKSTDWLTEALTLPNTAFSFVKELSFAVSGDWAPVSSTVMENLPLVFSGVVDLVPPTSINDEVTPENLVSFVSSFPALQRLQLYSYYQYGSDPSSVSDPAPFRHARNYQPPPYLRDIYYSSSSDPFVGEGILSWLSSSAQPSLLESFYVYSYGARCLPLENTLRVSAGSLLRVTMAVSQVILQALSSHVDWAAFAELQYLDLHFSPATPDDMQALIRILTSLRDLPHLHWLSLQDVGSDPARLDAVFNEPSFSVLEELTIITKPKDHESILPICRGRGFLSFRSTGYY</sequence>
<organism evidence="1 2">
    <name type="scientific">Hohenbuehelia grisea</name>
    <dbReference type="NCBI Taxonomy" id="104357"/>
    <lineage>
        <taxon>Eukaryota</taxon>
        <taxon>Fungi</taxon>
        <taxon>Dikarya</taxon>
        <taxon>Basidiomycota</taxon>
        <taxon>Agaricomycotina</taxon>
        <taxon>Agaricomycetes</taxon>
        <taxon>Agaricomycetidae</taxon>
        <taxon>Agaricales</taxon>
        <taxon>Pleurotineae</taxon>
        <taxon>Pleurotaceae</taxon>
        <taxon>Hohenbuehelia</taxon>
    </lineage>
</organism>
<gene>
    <name evidence="1" type="ORF">HGRIS_012046</name>
</gene>
<evidence type="ECO:0000313" key="2">
    <source>
        <dbReference type="Proteomes" id="UP001556367"/>
    </source>
</evidence>
<accession>A0ABR3IR50</accession>
<keyword evidence="2" id="KW-1185">Reference proteome</keyword>